<sequence length="94" mass="11090">MPFIHFQALLLCEETKHECIKSEVWSGAEEVLSFLKRMKYVDHLAYTNEDEPPERFNINEFYKKVYLNRLSDVDALSTSVSSILFLTACCYEHY</sequence>
<protein>
    <submittedName>
        <fullName evidence="1">Uncharacterized protein</fullName>
    </submittedName>
</protein>
<dbReference type="Proteomes" id="UP000024635">
    <property type="component" value="Unassembled WGS sequence"/>
</dbReference>
<gene>
    <name evidence="1" type="primary">Acey_s0139.g2147</name>
    <name evidence="1" type="ORF">Y032_0139g2147</name>
</gene>
<accession>A0A016T4Z6</accession>
<comment type="caution">
    <text evidence="1">The sequence shown here is derived from an EMBL/GenBank/DDBJ whole genome shotgun (WGS) entry which is preliminary data.</text>
</comment>
<dbReference type="EMBL" id="JARK01001475">
    <property type="protein sequence ID" value="EYB97659.1"/>
    <property type="molecule type" value="Genomic_DNA"/>
</dbReference>
<reference evidence="2" key="1">
    <citation type="journal article" date="2015" name="Nat. Genet.">
        <title>The genome and transcriptome of the zoonotic hookworm Ancylostoma ceylanicum identify infection-specific gene families.</title>
        <authorList>
            <person name="Schwarz E.M."/>
            <person name="Hu Y."/>
            <person name="Antoshechkin I."/>
            <person name="Miller M.M."/>
            <person name="Sternberg P.W."/>
            <person name="Aroian R.V."/>
        </authorList>
    </citation>
    <scope>NUCLEOTIDE SEQUENCE</scope>
    <source>
        <strain evidence="2">HY135</strain>
    </source>
</reference>
<evidence type="ECO:0000313" key="1">
    <source>
        <dbReference type="EMBL" id="EYB97659.1"/>
    </source>
</evidence>
<proteinExistence type="predicted"/>
<evidence type="ECO:0000313" key="2">
    <source>
        <dbReference type="Proteomes" id="UP000024635"/>
    </source>
</evidence>
<name>A0A016T4Z6_9BILA</name>
<dbReference type="AlphaFoldDB" id="A0A016T4Z6"/>
<organism evidence="1 2">
    <name type="scientific">Ancylostoma ceylanicum</name>
    <dbReference type="NCBI Taxonomy" id="53326"/>
    <lineage>
        <taxon>Eukaryota</taxon>
        <taxon>Metazoa</taxon>
        <taxon>Ecdysozoa</taxon>
        <taxon>Nematoda</taxon>
        <taxon>Chromadorea</taxon>
        <taxon>Rhabditida</taxon>
        <taxon>Rhabditina</taxon>
        <taxon>Rhabditomorpha</taxon>
        <taxon>Strongyloidea</taxon>
        <taxon>Ancylostomatidae</taxon>
        <taxon>Ancylostomatinae</taxon>
        <taxon>Ancylostoma</taxon>
    </lineage>
</organism>
<keyword evidence="2" id="KW-1185">Reference proteome</keyword>